<name>A0ABU3Z5X6_9FIRM</name>
<dbReference type="InterPro" id="IPR051199">
    <property type="entry name" value="LPS_LOS_Heptosyltrfase"/>
</dbReference>
<evidence type="ECO:0000313" key="3">
    <source>
        <dbReference type="EMBL" id="MDV5087313.1"/>
    </source>
</evidence>
<gene>
    <name evidence="3" type="ORF">RVY80_00370</name>
</gene>
<dbReference type="EMBL" id="JAWJZB010000001">
    <property type="protein sequence ID" value="MDV5087313.1"/>
    <property type="molecule type" value="Genomic_DNA"/>
</dbReference>
<organism evidence="3 4">
    <name type="scientific">Veillonella absiana</name>
    <dbReference type="NCBI Taxonomy" id="3079305"/>
    <lineage>
        <taxon>Bacteria</taxon>
        <taxon>Bacillati</taxon>
        <taxon>Bacillota</taxon>
        <taxon>Negativicutes</taxon>
        <taxon>Veillonellales</taxon>
        <taxon>Veillonellaceae</taxon>
        <taxon>Veillonella</taxon>
    </lineage>
</organism>
<dbReference type="Gene3D" id="3.40.50.2000">
    <property type="entry name" value="Glycogen Phosphorylase B"/>
    <property type="match status" value="2"/>
</dbReference>
<comment type="caution">
    <text evidence="3">The sequence shown here is derived from an EMBL/GenBank/DDBJ whole genome shotgun (WGS) entry which is preliminary data.</text>
</comment>
<dbReference type="RefSeq" id="WP_317329182.1">
    <property type="nucleotide sequence ID" value="NZ_JAWJZB010000001.1"/>
</dbReference>
<dbReference type="InterPro" id="IPR002201">
    <property type="entry name" value="Glyco_trans_9"/>
</dbReference>
<accession>A0ABU3Z5X6</accession>
<dbReference type="EC" id="2.4.-.-" evidence="3"/>
<proteinExistence type="predicted"/>
<dbReference type="Pfam" id="PF01075">
    <property type="entry name" value="Glyco_transf_9"/>
    <property type="match status" value="1"/>
</dbReference>
<dbReference type="GO" id="GO:0016757">
    <property type="term" value="F:glycosyltransferase activity"/>
    <property type="evidence" value="ECO:0007669"/>
    <property type="project" value="UniProtKB-KW"/>
</dbReference>
<dbReference type="SUPFAM" id="SSF53756">
    <property type="entry name" value="UDP-Glycosyltransferase/glycogen phosphorylase"/>
    <property type="match status" value="1"/>
</dbReference>
<evidence type="ECO:0000313" key="4">
    <source>
        <dbReference type="Proteomes" id="UP001272515"/>
    </source>
</evidence>
<keyword evidence="2 3" id="KW-0808">Transferase</keyword>
<dbReference type="PANTHER" id="PTHR30160">
    <property type="entry name" value="TETRAACYLDISACCHARIDE 4'-KINASE-RELATED"/>
    <property type="match status" value="1"/>
</dbReference>
<dbReference type="CDD" id="cd03789">
    <property type="entry name" value="GT9_LPS_heptosyltransferase"/>
    <property type="match status" value="1"/>
</dbReference>
<evidence type="ECO:0000256" key="1">
    <source>
        <dbReference type="ARBA" id="ARBA00022676"/>
    </source>
</evidence>
<sequence length="375" mass="42353">MSYIGDILHATPAARWIKEHYPEAKLHWIVTPTMAEILRHNPYVDEIIEWERDAYEAHSKKIHIPTMWRMWWELREKIKPYKFDVAVDVQGRLITGLVLLASGAPIRLGLGGTKELNWLFTNFKSEANQDHVIKRYLQVAQLLPKALEKHGFSAVSLGVSQSDGIDLQMVLNLSESEIAWAQAEVDTYFNKLVHDSKIPSLEGTTPTTQTQSRRARIAIVPGASWASKEWPIYHWTSLVRALSPEMDIVYVGGPKEAREFSPQLPQGEHVYDMMGKTTIRESAALIKACDIVVSGDTGSLYMATAEMVPSVSLFGPTKPQQWGPITGSYHVLQQSDMDCLGCRKRKCPKGHHNCMNELTPERVAQVIRELVTRTI</sequence>
<reference evidence="3 4" key="1">
    <citation type="submission" date="2023-10" db="EMBL/GenBank/DDBJ databases">
        <title>Veillonella sp. nov., isolated from a pig farm feces dump.</title>
        <authorList>
            <person name="Chang Y.-H."/>
        </authorList>
    </citation>
    <scope>NUCLEOTIDE SEQUENCE [LARGE SCALE GENOMIC DNA]</scope>
    <source>
        <strain evidence="3 4">YH-vei2233</strain>
    </source>
</reference>
<evidence type="ECO:0000256" key="2">
    <source>
        <dbReference type="ARBA" id="ARBA00022679"/>
    </source>
</evidence>
<dbReference type="Proteomes" id="UP001272515">
    <property type="component" value="Unassembled WGS sequence"/>
</dbReference>
<dbReference type="PANTHER" id="PTHR30160:SF1">
    <property type="entry name" value="LIPOPOLYSACCHARIDE 1,2-N-ACETYLGLUCOSAMINETRANSFERASE-RELATED"/>
    <property type="match status" value="1"/>
</dbReference>
<keyword evidence="4" id="KW-1185">Reference proteome</keyword>
<protein>
    <submittedName>
        <fullName evidence="3">Glycosyltransferase family 9 protein</fullName>
        <ecNumber evidence="3">2.4.-.-</ecNumber>
    </submittedName>
</protein>
<keyword evidence="1 3" id="KW-0328">Glycosyltransferase</keyword>